<dbReference type="Proteomes" id="UP000095287">
    <property type="component" value="Unplaced"/>
</dbReference>
<name>A0A1I8ACM4_9BILA</name>
<proteinExistence type="predicted"/>
<evidence type="ECO:0000313" key="4">
    <source>
        <dbReference type="WBParaSite" id="L893_g4077.t1"/>
    </source>
</evidence>
<keyword evidence="2" id="KW-0472">Membrane</keyword>
<organism evidence="3 4">
    <name type="scientific">Steinernema glaseri</name>
    <dbReference type="NCBI Taxonomy" id="37863"/>
    <lineage>
        <taxon>Eukaryota</taxon>
        <taxon>Metazoa</taxon>
        <taxon>Ecdysozoa</taxon>
        <taxon>Nematoda</taxon>
        <taxon>Chromadorea</taxon>
        <taxon>Rhabditida</taxon>
        <taxon>Tylenchina</taxon>
        <taxon>Panagrolaimomorpha</taxon>
        <taxon>Strongyloidoidea</taxon>
        <taxon>Steinernematidae</taxon>
        <taxon>Steinernema</taxon>
    </lineage>
</organism>
<keyword evidence="2" id="KW-0812">Transmembrane</keyword>
<protein>
    <submittedName>
        <fullName evidence="4">Col_cuticle_N domain-containing protein</fullName>
    </submittedName>
</protein>
<evidence type="ECO:0000256" key="1">
    <source>
        <dbReference type="SAM" id="MobiDB-lite"/>
    </source>
</evidence>
<sequence length="221" mass="24440">MIFALADVSVEINVRCGRYPDCSTWAVDQVTMVDPVKVLLVLAVAVCIPTFVLAIYKILEHLVLRPLFSAFLVSYEDVCDMIICELSRLIGLPGGETKPSALIVEPYTPSASIDNTFSTADGQMSSTDDFSMEKPRWDSTDSEDYAYLNTLSSFGQLDDIQLEDSVENSTKSPSPLKGLVLKTPSHKQRRSSHDVTMSSLGCCGLPFFRWQTKKVLDKLAN</sequence>
<dbReference type="AlphaFoldDB" id="A0A1I8ACM4"/>
<evidence type="ECO:0000256" key="2">
    <source>
        <dbReference type="SAM" id="Phobius"/>
    </source>
</evidence>
<keyword evidence="3" id="KW-1185">Reference proteome</keyword>
<dbReference type="WBParaSite" id="L893_g4077.t1">
    <property type="protein sequence ID" value="L893_g4077.t1"/>
    <property type="gene ID" value="L893_g4077"/>
</dbReference>
<evidence type="ECO:0000313" key="3">
    <source>
        <dbReference type="Proteomes" id="UP000095287"/>
    </source>
</evidence>
<feature type="region of interest" description="Disordered" evidence="1">
    <location>
        <begin position="165"/>
        <end position="193"/>
    </location>
</feature>
<feature type="transmembrane region" description="Helical" evidence="2">
    <location>
        <begin position="38"/>
        <end position="59"/>
    </location>
</feature>
<accession>A0A1I8ACM4</accession>
<reference evidence="4" key="1">
    <citation type="submission" date="2016-11" db="UniProtKB">
        <authorList>
            <consortium name="WormBaseParasite"/>
        </authorList>
    </citation>
    <scope>IDENTIFICATION</scope>
</reference>
<keyword evidence="2" id="KW-1133">Transmembrane helix</keyword>